<dbReference type="STRING" id="1684307.A0A316UC84"/>
<proteinExistence type="predicted"/>
<dbReference type="Pfam" id="PF13450">
    <property type="entry name" value="NAD_binding_8"/>
    <property type="match status" value="1"/>
</dbReference>
<feature type="region of interest" description="Disordered" evidence="1">
    <location>
        <begin position="461"/>
        <end position="502"/>
    </location>
</feature>
<feature type="compositionally biased region" description="Polar residues" evidence="1">
    <location>
        <begin position="463"/>
        <end position="474"/>
    </location>
</feature>
<dbReference type="OrthoDB" id="1111734at2759"/>
<dbReference type="Gene3D" id="3.90.660.20">
    <property type="entry name" value="Protoporphyrinogen oxidase, mitochondrial, domain 2"/>
    <property type="match status" value="1"/>
</dbReference>
<dbReference type="InterPro" id="IPR050464">
    <property type="entry name" value="Zeta_carotene_desat/Oxidored"/>
</dbReference>
<dbReference type="Gene3D" id="3.50.50.60">
    <property type="entry name" value="FAD/NAD(P)-binding domain"/>
    <property type="match status" value="1"/>
</dbReference>
<protein>
    <recommendedName>
        <fullName evidence="3">Amine oxidase domain-containing protein</fullName>
    </recommendedName>
</protein>
<dbReference type="EMBL" id="KZ819327">
    <property type="protein sequence ID" value="PWN20615.1"/>
    <property type="molecule type" value="Genomic_DNA"/>
</dbReference>
<dbReference type="InterPro" id="IPR036188">
    <property type="entry name" value="FAD/NAD-bd_sf"/>
</dbReference>
<keyword evidence="5" id="KW-1185">Reference proteome</keyword>
<dbReference type="SUPFAM" id="SSF51905">
    <property type="entry name" value="FAD/NAD(P)-binding domain"/>
    <property type="match status" value="1"/>
</dbReference>
<dbReference type="GO" id="GO:0016491">
    <property type="term" value="F:oxidoreductase activity"/>
    <property type="evidence" value="ECO:0007669"/>
    <property type="project" value="InterPro"/>
</dbReference>
<sequence length="752" mass="81247">MAFLRNRFAKGSQDDAHTDAARTSMSRDSSATSIASDPNRKLCIAIIGSGLTGLSASYFLLASDEVASAGLDRPLEVHLFERASKIGLDSNSITISKGTGSGVYAGKAESIRVDVPMRSLNAGYYPNVMALYRRLRIPLKKTDFTYSFSSLLSPATGSQKDTATATPPHHAPSPSLLYEGSSGLKGFSIPHALRSIPRIRTDSPGSRSASLKRHDLVASPFYTLPFYSISLISNAFGILQYALSIIVYLLGYLNLVFLAIWSHYSGYTRDPSHPLASRTLQSHFPSDKNGRTNVFLDQVVVPLFSAMMTVQASSVLSTPIAEVFDYVALTFGRSHYTVAAGVHEVEEVISRPMEKTNIHVDCEVTSLTRNRGRIDVEVSEGGEEAVYEGFDHVILATQANQSAAFVASYLDSPDACAAEETKRLQKLLRQLQHFTYEDSEVINHVDRSLLPREEQDWRDLNLVTPQRRSNTSAEANKAITDASEGQSTSDESTSDSEMTSTLSTNTHTMASHIIHHSLAPSSSATSSSAISPSSSVLIQTTNPLAQLRPADDKVISASHFERAVLTLRSKAGQAGLFEWRRKDESDSTGKALAMKSQQSQSSQRSLVQSAALAPISFVGSSVSLMRRCWTQGTLTTLGGAVRARLPVEQWELRLGDLQGRGQSGGGRASSLGTQEGEGEEKGGDAEAEADDVRTPGIWACGSWSPGIPLLEGCVTSSKLVVEALLREEAQAQARAQAQVQALALHDDQQEQV</sequence>
<reference evidence="4 5" key="1">
    <citation type="journal article" date="2018" name="Mol. Biol. Evol.">
        <title>Broad Genomic Sampling Reveals a Smut Pathogenic Ancestry of the Fungal Clade Ustilaginomycotina.</title>
        <authorList>
            <person name="Kijpornyongpan T."/>
            <person name="Mondo S.J."/>
            <person name="Barry K."/>
            <person name="Sandor L."/>
            <person name="Lee J."/>
            <person name="Lipzen A."/>
            <person name="Pangilinan J."/>
            <person name="LaButti K."/>
            <person name="Hainaut M."/>
            <person name="Henrissat B."/>
            <person name="Grigoriev I.V."/>
            <person name="Spatafora J.W."/>
            <person name="Aime M.C."/>
        </authorList>
    </citation>
    <scope>NUCLEOTIDE SEQUENCE [LARGE SCALE GENOMIC DNA]</scope>
    <source>
        <strain evidence="4 5">MCA 4718</strain>
    </source>
</reference>
<evidence type="ECO:0000256" key="2">
    <source>
        <dbReference type="SAM" id="Phobius"/>
    </source>
</evidence>
<organism evidence="4 5">
    <name type="scientific">Pseudomicrostroma glucosiphilum</name>
    <dbReference type="NCBI Taxonomy" id="1684307"/>
    <lineage>
        <taxon>Eukaryota</taxon>
        <taxon>Fungi</taxon>
        <taxon>Dikarya</taxon>
        <taxon>Basidiomycota</taxon>
        <taxon>Ustilaginomycotina</taxon>
        <taxon>Exobasidiomycetes</taxon>
        <taxon>Microstromatales</taxon>
        <taxon>Microstromatales incertae sedis</taxon>
        <taxon>Pseudomicrostroma</taxon>
    </lineage>
</organism>
<keyword evidence="2" id="KW-0812">Transmembrane</keyword>
<dbReference type="RefSeq" id="XP_025347775.1">
    <property type="nucleotide sequence ID" value="XM_025494298.1"/>
</dbReference>
<feature type="region of interest" description="Disordered" evidence="1">
    <location>
        <begin position="656"/>
        <end position="690"/>
    </location>
</feature>
<feature type="transmembrane region" description="Helical" evidence="2">
    <location>
        <begin position="245"/>
        <end position="264"/>
    </location>
</feature>
<accession>A0A316UC84</accession>
<feature type="transmembrane region" description="Helical" evidence="2">
    <location>
        <begin position="216"/>
        <end position="239"/>
    </location>
</feature>
<evidence type="ECO:0000259" key="3">
    <source>
        <dbReference type="Pfam" id="PF01593"/>
    </source>
</evidence>
<feature type="compositionally biased region" description="Polar residues" evidence="1">
    <location>
        <begin position="21"/>
        <end position="34"/>
    </location>
</feature>
<dbReference type="Proteomes" id="UP000245942">
    <property type="component" value="Unassembled WGS sequence"/>
</dbReference>
<evidence type="ECO:0000256" key="1">
    <source>
        <dbReference type="SAM" id="MobiDB-lite"/>
    </source>
</evidence>
<dbReference type="Pfam" id="PF01593">
    <property type="entry name" value="Amino_oxidase"/>
    <property type="match status" value="1"/>
</dbReference>
<dbReference type="PANTHER" id="PTHR42923:SF17">
    <property type="entry name" value="AMINE OXIDASE DOMAIN-CONTAINING PROTEIN"/>
    <property type="match status" value="1"/>
</dbReference>
<feature type="region of interest" description="Disordered" evidence="1">
    <location>
        <begin position="8"/>
        <end position="34"/>
    </location>
</feature>
<keyword evidence="2" id="KW-1133">Transmembrane helix</keyword>
<evidence type="ECO:0000313" key="5">
    <source>
        <dbReference type="Proteomes" id="UP000245942"/>
    </source>
</evidence>
<dbReference type="GeneID" id="37016032"/>
<feature type="compositionally biased region" description="Low complexity" evidence="1">
    <location>
        <begin position="487"/>
        <end position="502"/>
    </location>
</feature>
<gene>
    <name evidence="4" type="ORF">BCV69DRAFT_299097</name>
</gene>
<evidence type="ECO:0000313" key="4">
    <source>
        <dbReference type="EMBL" id="PWN20615.1"/>
    </source>
</evidence>
<name>A0A316UC84_9BASI</name>
<feature type="domain" description="Amine oxidase" evidence="3">
    <location>
        <begin position="277"/>
        <end position="404"/>
    </location>
</feature>
<dbReference type="AlphaFoldDB" id="A0A316UC84"/>
<dbReference type="PANTHER" id="PTHR42923">
    <property type="entry name" value="PROTOPORPHYRINOGEN OXIDASE"/>
    <property type="match status" value="1"/>
</dbReference>
<keyword evidence="2" id="KW-0472">Membrane</keyword>
<dbReference type="InterPro" id="IPR002937">
    <property type="entry name" value="Amino_oxidase"/>
</dbReference>